<dbReference type="FunFam" id="1.10.275.10:FF:000005">
    <property type="entry name" value="Histidine ammonia-lyase"/>
    <property type="match status" value="1"/>
</dbReference>
<comment type="similarity">
    <text evidence="6 7">Belongs to the PAL/histidase family.</text>
</comment>
<dbReference type="FunFam" id="1.20.200.10:FF:000003">
    <property type="entry name" value="Histidine ammonia-lyase"/>
    <property type="match status" value="1"/>
</dbReference>
<dbReference type="GO" id="GO:0019556">
    <property type="term" value="P:L-histidine catabolic process to glutamate and formamide"/>
    <property type="evidence" value="ECO:0007669"/>
    <property type="project" value="UniProtKB-UniPathway"/>
</dbReference>
<dbReference type="NCBIfam" id="NF006871">
    <property type="entry name" value="PRK09367.1"/>
    <property type="match status" value="1"/>
</dbReference>
<evidence type="ECO:0000256" key="1">
    <source>
        <dbReference type="ARBA" id="ARBA00005113"/>
    </source>
</evidence>
<feature type="cross-link" description="5-imidazolinone (Ala-Gly)" evidence="6">
    <location>
        <begin position="143"/>
        <end position="145"/>
    </location>
</feature>
<keyword evidence="6" id="KW-0963">Cytoplasm</keyword>
<evidence type="ECO:0000256" key="2">
    <source>
        <dbReference type="ARBA" id="ARBA00012994"/>
    </source>
</evidence>
<dbReference type="InterPro" id="IPR024083">
    <property type="entry name" value="Fumarase/histidase_N"/>
</dbReference>
<dbReference type="UniPathway" id="UPA00379">
    <property type="reaction ID" value="UER00549"/>
</dbReference>
<comment type="caution">
    <text evidence="10">The sequence shown here is derived from an EMBL/GenBank/DDBJ whole genome shotgun (WGS) entry which is preliminary data.</text>
</comment>
<comment type="PTM">
    <text evidence="6">Contains an active site 4-methylidene-imidazol-5-one (MIO), which is formed autocatalytically by cyclization and dehydration of residues Ala-Ser-Gly.</text>
</comment>
<dbReference type="Pfam" id="PF00221">
    <property type="entry name" value="Lyase_aromatic"/>
    <property type="match status" value="1"/>
</dbReference>
<evidence type="ECO:0000256" key="7">
    <source>
        <dbReference type="RuleBase" id="RU003954"/>
    </source>
</evidence>
<dbReference type="PROSITE" id="PS00488">
    <property type="entry name" value="PAL_HISTIDASE"/>
    <property type="match status" value="1"/>
</dbReference>
<dbReference type="AlphaFoldDB" id="A0A368YXR6"/>
<dbReference type="InterPro" id="IPR022313">
    <property type="entry name" value="Phe/His_NH3-lyase_AS"/>
</dbReference>
<dbReference type="Gene3D" id="1.10.275.10">
    <property type="entry name" value="Fumarase/aspartase (N-terminal domain)"/>
    <property type="match status" value="1"/>
</dbReference>
<dbReference type="Gene3D" id="1.20.200.10">
    <property type="entry name" value="Fumarase/aspartase (Central domain)"/>
    <property type="match status" value="1"/>
</dbReference>
<proteinExistence type="inferred from homology"/>
<dbReference type="InterPro" id="IPR005921">
    <property type="entry name" value="HutH"/>
</dbReference>
<dbReference type="CDD" id="cd00332">
    <property type="entry name" value="PAL-HAL"/>
    <property type="match status" value="1"/>
</dbReference>
<evidence type="ECO:0000313" key="10">
    <source>
        <dbReference type="EMBL" id="RCW85000.1"/>
    </source>
</evidence>
<reference evidence="10 11" key="1">
    <citation type="submission" date="2018-07" db="EMBL/GenBank/DDBJ databases">
        <title>Genomic Encyclopedia of Type Strains, Phase III (KMG-III): the genomes of soil and plant-associated and newly described type strains.</title>
        <authorList>
            <person name="Whitman W."/>
        </authorList>
    </citation>
    <scope>NUCLEOTIDE SEQUENCE [LARGE SCALE GENOMIC DNA]</scope>
    <source>
        <strain evidence="10 11">CECT 8525</strain>
    </source>
</reference>
<dbReference type="GO" id="GO:0004397">
    <property type="term" value="F:histidine ammonia-lyase activity"/>
    <property type="evidence" value="ECO:0007669"/>
    <property type="project" value="UniProtKB-UniRule"/>
</dbReference>
<protein>
    <recommendedName>
        <fullName evidence="2 6">Histidine ammonia-lyase</fullName>
        <shortName evidence="6">Histidase</shortName>
        <ecNumber evidence="2 6">4.3.1.3</ecNumber>
    </recommendedName>
</protein>
<dbReference type="PANTHER" id="PTHR10362">
    <property type="entry name" value="HISTIDINE AMMONIA-LYASE"/>
    <property type="match status" value="1"/>
</dbReference>
<evidence type="ECO:0000256" key="5">
    <source>
        <dbReference type="ARBA" id="ARBA00049269"/>
    </source>
</evidence>
<name>A0A368YXR6_9RHOB</name>
<keyword evidence="11" id="KW-1185">Reference proteome</keyword>
<evidence type="ECO:0000256" key="9">
    <source>
        <dbReference type="RuleBase" id="RU004480"/>
    </source>
</evidence>
<evidence type="ECO:0000256" key="8">
    <source>
        <dbReference type="RuleBase" id="RU004479"/>
    </source>
</evidence>
<evidence type="ECO:0000313" key="11">
    <source>
        <dbReference type="Proteomes" id="UP000253345"/>
    </source>
</evidence>
<dbReference type="HAMAP" id="MF_00229">
    <property type="entry name" value="His_ammonia_lyase"/>
    <property type="match status" value="1"/>
</dbReference>
<dbReference type="Proteomes" id="UP000253345">
    <property type="component" value="Unassembled WGS sequence"/>
</dbReference>
<dbReference type="NCBIfam" id="TIGR01225">
    <property type="entry name" value="hutH"/>
    <property type="match status" value="1"/>
</dbReference>
<dbReference type="GO" id="GO:0019557">
    <property type="term" value="P:L-histidine catabolic process to glutamate and formate"/>
    <property type="evidence" value="ECO:0007669"/>
    <property type="project" value="UniProtKB-UniPathway"/>
</dbReference>
<dbReference type="InterPro" id="IPR001106">
    <property type="entry name" value="Aromatic_Lyase"/>
</dbReference>
<evidence type="ECO:0000256" key="4">
    <source>
        <dbReference type="ARBA" id="ARBA00023239"/>
    </source>
</evidence>
<keyword evidence="3 6" id="KW-0369">Histidine metabolism</keyword>
<dbReference type="InterPro" id="IPR008948">
    <property type="entry name" value="L-Aspartase-like"/>
</dbReference>
<dbReference type="EC" id="4.3.1.3" evidence="2 6"/>
<evidence type="ECO:0000256" key="3">
    <source>
        <dbReference type="ARBA" id="ARBA00022808"/>
    </source>
</evidence>
<accession>A0A368YXR6</accession>
<dbReference type="OrthoDB" id="9806955at2"/>
<dbReference type="SUPFAM" id="SSF48557">
    <property type="entry name" value="L-aspartase-like"/>
    <property type="match status" value="1"/>
</dbReference>
<organism evidence="10 11">
    <name type="scientific">Paracoccus lutimaris</name>
    <dbReference type="NCBI Taxonomy" id="1490030"/>
    <lineage>
        <taxon>Bacteria</taxon>
        <taxon>Pseudomonadati</taxon>
        <taxon>Pseudomonadota</taxon>
        <taxon>Alphaproteobacteria</taxon>
        <taxon>Rhodobacterales</taxon>
        <taxon>Paracoccaceae</taxon>
        <taxon>Paracoccus</taxon>
    </lineage>
</organism>
<dbReference type="EMBL" id="QPJL01000006">
    <property type="protein sequence ID" value="RCW85000.1"/>
    <property type="molecule type" value="Genomic_DNA"/>
</dbReference>
<comment type="pathway">
    <text evidence="1 6 8">Amino-acid degradation; L-histidine degradation into L-glutamate; N-formimidoyl-L-glutamate from L-histidine: step 1/3.</text>
</comment>
<sequence length="513" mass="53380">MSELILIPGETTLAQLEQVWRKGLAVRLADSARPGIAASAARIQAAVDGDAAVYGVNTGFGKLASIKIAAGDTATLQRNLILSHCCGVGEPVEPETVRLIMVLKLLSLGRGASGVRPEVIGLIEDMLAKGVLPVIPAQGSVGASGDLAPLAHMAATLLGEGRAIYQGREMSSAQALKSAGLTPVVLAAKEGLALINGTQVSTAFALAGLFDAFASARAALVISSLSTDAIMGSTAPFLEEIHTLRGHRGQITAARAIRDLMAGSEIRESHREGDTRVQDPYCIRCQPQVTGACIDLLWQAARTLEIEANAATDNPLVLVGADQIVSGGNFHAEPVAFAADQIALAIAEIGAISQRRIALMVDPALSHDLPPFLTPDPGLNSGLMIAEVTSAALMSENKHLATPCSTDSTPTSANQEDHVSMAAHGARRLKRMNANLAQIIGIEALCAAAGVEFRAPLKTSDTLQAVIARLRETVPPLEQDRYLAPDLAEAANLIREGELVAAVAPELLAEVAP</sequence>
<feature type="modified residue" description="2,3-didehydroalanine (Ser)" evidence="6">
    <location>
        <position position="144"/>
    </location>
</feature>
<comment type="subcellular location">
    <subcellularLocation>
        <location evidence="6 9">Cytoplasm</location>
    </subcellularLocation>
</comment>
<dbReference type="GO" id="GO:0005737">
    <property type="term" value="C:cytoplasm"/>
    <property type="evidence" value="ECO:0007669"/>
    <property type="project" value="UniProtKB-SubCell"/>
</dbReference>
<gene>
    <name evidence="6" type="primary">hutH</name>
    <name evidence="10" type="ORF">DFP89_10618</name>
</gene>
<comment type="catalytic activity">
    <reaction evidence="5 6 8">
        <text>L-histidine = trans-urocanate + NH4(+)</text>
        <dbReference type="Rhea" id="RHEA:21232"/>
        <dbReference type="ChEBI" id="CHEBI:17771"/>
        <dbReference type="ChEBI" id="CHEBI:28938"/>
        <dbReference type="ChEBI" id="CHEBI:57595"/>
        <dbReference type="EC" id="4.3.1.3"/>
    </reaction>
</comment>
<keyword evidence="4 6" id="KW-0456">Lyase</keyword>
<evidence type="ECO:0000256" key="6">
    <source>
        <dbReference type="HAMAP-Rule" id="MF_00229"/>
    </source>
</evidence>